<evidence type="ECO:0000313" key="2">
    <source>
        <dbReference type="Proteomes" id="UP000270471"/>
    </source>
</evidence>
<dbReference type="RefSeq" id="WP_121889407.1">
    <property type="nucleotide sequence ID" value="NZ_PENI01000006.1"/>
</dbReference>
<protein>
    <submittedName>
        <fullName evidence="1">Uncharacterized protein</fullName>
    </submittedName>
</protein>
<gene>
    <name evidence="1" type="ORF">CTZ28_12390</name>
</gene>
<dbReference type="EMBL" id="PENI01000006">
    <property type="protein sequence ID" value="RMB85585.1"/>
    <property type="molecule type" value="Genomic_DNA"/>
</dbReference>
<name>A0A3M0I9P1_9ACTN</name>
<sequence length="84" mass="9605">MCIRVRFAPRDQLEPWDAEQQIIAIPDELSATTLYTLRAVRAVLRQLGIDQEPFGARCWCGDEIELFPAIPQQRRSDEVIHLGA</sequence>
<dbReference type="Proteomes" id="UP000270471">
    <property type="component" value="Unassembled WGS sequence"/>
</dbReference>
<accession>A0A3M0I9P1</accession>
<evidence type="ECO:0000313" key="1">
    <source>
        <dbReference type="EMBL" id="RMB85585.1"/>
    </source>
</evidence>
<dbReference type="AlphaFoldDB" id="A0A3M0I9P1"/>
<reference evidence="1 2" key="1">
    <citation type="submission" date="2017-11" db="EMBL/GenBank/DDBJ databases">
        <title>Draft genome of actinobacteria isolated from guarana (Paullinia cupana (Mart.) Ducke.</title>
        <authorList>
            <person name="Siqueira K.A."/>
            <person name="Liotti R.G."/>
            <person name="Mendes T.A.O."/>
            <person name="Soares M.A."/>
        </authorList>
    </citation>
    <scope>NUCLEOTIDE SEQUENCE [LARGE SCALE GENOMIC DNA]</scope>
    <source>
        <strain evidence="1 2">193</strain>
    </source>
</reference>
<comment type="caution">
    <text evidence="1">The sequence shown here is derived from an EMBL/GenBank/DDBJ whole genome shotgun (WGS) entry which is preliminary data.</text>
</comment>
<keyword evidence="2" id="KW-1185">Reference proteome</keyword>
<proteinExistence type="predicted"/>
<dbReference type="OrthoDB" id="4245530at2"/>
<organism evidence="1 2">
    <name type="scientific">Streptomyces shenzhenensis</name>
    <dbReference type="NCBI Taxonomy" id="943815"/>
    <lineage>
        <taxon>Bacteria</taxon>
        <taxon>Bacillati</taxon>
        <taxon>Actinomycetota</taxon>
        <taxon>Actinomycetes</taxon>
        <taxon>Kitasatosporales</taxon>
        <taxon>Streptomycetaceae</taxon>
        <taxon>Streptomyces</taxon>
    </lineage>
</organism>